<dbReference type="Proteomes" id="UP000184396">
    <property type="component" value="Unassembled WGS sequence"/>
</dbReference>
<gene>
    <name evidence="2" type="ORF">SAMN05216261_2371</name>
</gene>
<dbReference type="InterPro" id="IPR041657">
    <property type="entry name" value="HTH_17"/>
</dbReference>
<dbReference type="Pfam" id="PF12728">
    <property type="entry name" value="HTH_17"/>
    <property type="match status" value="1"/>
</dbReference>
<proteinExistence type="predicted"/>
<evidence type="ECO:0000313" key="3">
    <source>
        <dbReference type="Proteomes" id="UP000184396"/>
    </source>
</evidence>
<dbReference type="OrthoDB" id="1097811at2"/>
<evidence type="ECO:0000313" key="2">
    <source>
        <dbReference type="EMBL" id="SHI96507.1"/>
    </source>
</evidence>
<keyword evidence="3" id="KW-1185">Reference proteome</keyword>
<dbReference type="AlphaFoldDB" id="A0A1M6FFS5"/>
<evidence type="ECO:0000259" key="1">
    <source>
        <dbReference type="Pfam" id="PF12728"/>
    </source>
</evidence>
<sequence>MNNQVIQLLQVSMDDLKEIIKEAVLSVIPPPPTKNLNLGLNDSDSIPDDDLLTTKEVSVILKVSSTSLWRYNKQGVLKIKNKIGRKVYYSKKDVFDFIKGNVI</sequence>
<reference evidence="2 3" key="1">
    <citation type="submission" date="2016-11" db="EMBL/GenBank/DDBJ databases">
        <authorList>
            <person name="Jaros S."/>
            <person name="Januszkiewicz K."/>
            <person name="Wedrychowicz H."/>
        </authorList>
    </citation>
    <scope>NUCLEOTIDE SEQUENCE [LARGE SCALE GENOMIC DNA]</scope>
    <source>
        <strain evidence="2 3">CGMCC 1.12213</strain>
    </source>
</reference>
<accession>A0A1M6FFS5</accession>
<dbReference type="RefSeq" id="WP_019388243.1">
    <property type="nucleotide sequence ID" value="NZ_ALIH01000011.1"/>
</dbReference>
<name>A0A1M6FFS5_9FLAO</name>
<organism evidence="2 3">
    <name type="scientific">Algibacter luteus</name>
    <dbReference type="NCBI Taxonomy" id="1178825"/>
    <lineage>
        <taxon>Bacteria</taxon>
        <taxon>Pseudomonadati</taxon>
        <taxon>Bacteroidota</taxon>
        <taxon>Flavobacteriia</taxon>
        <taxon>Flavobacteriales</taxon>
        <taxon>Flavobacteriaceae</taxon>
        <taxon>Algibacter</taxon>
    </lineage>
</organism>
<feature type="domain" description="Helix-turn-helix" evidence="1">
    <location>
        <begin position="51"/>
        <end position="101"/>
    </location>
</feature>
<dbReference type="InterPro" id="IPR009061">
    <property type="entry name" value="DNA-bd_dom_put_sf"/>
</dbReference>
<protein>
    <submittedName>
        <fullName evidence="2">Helix-turn-helix domain-containing protein</fullName>
    </submittedName>
</protein>
<dbReference type="SUPFAM" id="SSF46955">
    <property type="entry name" value="Putative DNA-binding domain"/>
    <property type="match status" value="1"/>
</dbReference>
<dbReference type="EMBL" id="FQYK01000005">
    <property type="protein sequence ID" value="SHI96507.1"/>
    <property type="molecule type" value="Genomic_DNA"/>
</dbReference>
<dbReference type="Gene3D" id="1.10.1660.10">
    <property type="match status" value="1"/>
</dbReference>